<feature type="transmembrane region" description="Helical" evidence="1">
    <location>
        <begin position="45"/>
        <end position="65"/>
    </location>
</feature>
<reference evidence="3" key="1">
    <citation type="journal article" date="2019" name="Int. J. Syst. Evol. Microbiol.">
        <title>The Global Catalogue of Microorganisms (GCM) 10K type strain sequencing project: providing services to taxonomists for standard genome sequencing and annotation.</title>
        <authorList>
            <consortium name="The Broad Institute Genomics Platform"/>
            <consortium name="The Broad Institute Genome Sequencing Center for Infectious Disease"/>
            <person name="Wu L."/>
            <person name="Ma J."/>
        </authorList>
    </citation>
    <scope>NUCLEOTIDE SEQUENCE [LARGE SCALE GENOMIC DNA]</scope>
    <source>
        <strain evidence="3">LMG 29894</strain>
    </source>
</reference>
<name>A0ABV8MQQ1_9NEIS</name>
<evidence type="ECO:0000313" key="3">
    <source>
        <dbReference type="Proteomes" id="UP001595791"/>
    </source>
</evidence>
<comment type="caution">
    <text evidence="2">The sequence shown here is derived from an EMBL/GenBank/DDBJ whole genome shotgun (WGS) entry which is preliminary data.</text>
</comment>
<dbReference type="EMBL" id="JBHSBU010000001">
    <property type="protein sequence ID" value="MFC4159220.1"/>
    <property type="molecule type" value="Genomic_DNA"/>
</dbReference>
<evidence type="ECO:0008006" key="4">
    <source>
        <dbReference type="Google" id="ProtNLM"/>
    </source>
</evidence>
<keyword evidence="1" id="KW-0812">Transmembrane</keyword>
<keyword evidence="1" id="KW-0472">Membrane</keyword>
<keyword evidence="1" id="KW-1133">Transmembrane helix</keyword>
<dbReference type="RefSeq" id="WP_378162747.1">
    <property type="nucleotide sequence ID" value="NZ_JBHSBU010000001.1"/>
</dbReference>
<feature type="transmembrane region" description="Helical" evidence="1">
    <location>
        <begin position="12"/>
        <end position="33"/>
    </location>
</feature>
<sequence>MLPGLGLSWRLVALDVVGALLAGLGMLGLAGGGGWLPPWLTDKTVAGALFGAGLGMMAYFFVVLMKKIRTAQRKHQRL</sequence>
<protein>
    <recommendedName>
        <fullName evidence="4">AtpZ/AtpI family protein</fullName>
    </recommendedName>
</protein>
<dbReference type="Proteomes" id="UP001595791">
    <property type="component" value="Unassembled WGS sequence"/>
</dbReference>
<evidence type="ECO:0000313" key="2">
    <source>
        <dbReference type="EMBL" id="MFC4159220.1"/>
    </source>
</evidence>
<gene>
    <name evidence="2" type="ORF">ACFOW7_07605</name>
</gene>
<organism evidence="2 3">
    <name type="scientific">Chitinimonas lacunae</name>
    <dbReference type="NCBI Taxonomy" id="1963018"/>
    <lineage>
        <taxon>Bacteria</taxon>
        <taxon>Pseudomonadati</taxon>
        <taxon>Pseudomonadota</taxon>
        <taxon>Betaproteobacteria</taxon>
        <taxon>Neisseriales</taxon>
        <taxon>Chitinibacteraceae</taxon>
        <taxon>Chitinimonas</taxon>
    </lineage>
</organism>
<keyword evidence="3" id="KW-1185">Reference proteome</keyword>
<evidence type="ECO:0000256" key="1">
    <source>
        <dbReference type="SAM" id="Phobius"/>
    </source>
</evidence>
<proteinExistence type="predicted"/>
<accession>A0ABV8MQQ1</accession>